<evidence type="ECO:0000313" key="1">
    <source>
        <dbReference type="EMBL" id="PNY27766.1"/>
    </source>
</evidence>
<proteinExistence type="predicted"/>
<gene>
    <name evidence="1" type="ORF">TCAP_02307</name>
</gene>
<accession>A0A2K3QJQ7</accession>
<dbReference type="EMBL" id="NRSZ01000349">
    <property type="protein sequence ID" value="PNY27766.1"/>
    <property type="molecule type" value="Genomic_DNA"/>
</dbReference>
<comment type="caution">
    <text evidence="1">The sequence shown here is derived from an EMBL/GenBank/DDBJ whole genome shotgun (WGS) entry which is preliminary data.</text>
</comment>
<dbReference type="AlphaFoldDB" id="A0A2K3QJQ7"/>
<protein>
    <submittedName>
        <fullName evidence="1">Uncharacterized protein</fullName>
    </submittedName>
</protein>
<evidence type="ECO:0000313" key="2">
    <source>
        <dbReference type="Proteomes" id="UP000236621"/>
    </source>
</evidence>
<dbReference type="STRING" id="45235.A0A2K3QJQ7"/>
<organism evidence="1 2">
    <name type="scientific">Tolypocladium capitatum</name>
    <dbReference type="NCBI Taxonomy" id="45235"/>
    <lineage>
        <taxon>Eukaryota</taxon>
        <taxon>Fungi</taxon>
        <taxon>Dikarya</taxon>
        <taxon>Ascomycota</taxon>
        <taxon>Pezizomycotina</taxon>
        <taxon>Sordariomycetes</taxon>
        <taxon>Hypocreomycetidae</taxon>
        <taxon>Hypocreales</taxon>
        <taxon>Ophiocordycipitaceae</taxon>
        <taxon>Tolypocladium</taxon>
    </lineage>
</organism>
<name>A0A2K3QJQ7_9HYPO</name>
<reference evidence="1 2" key="1">
    <citation type="submission" date="2017-08" db="EMBL/GenBank/DDBJ databases">
        <title>Harnessing the power of phylogenomics to disentangle the directionality and signatures of interkingdom host jumping in the parasitic fungal genus Tolypocladium.</title>
        <authorList>
            <person name="Quandt C.A."/>
            <person name="Patterson W."/>
            <person name="Spatafora J.W."/>
        </authorList>
    </citation>
    <scope>NUCLEOTIDE SEQUENCE [LARGE SCALE GENOMIC DNA]</scope>
    <source>
        <strain evidence="1 2">CBS 113982</strain>
    </source>
</reference>
<keyword evidence="2" id="KW-1185">Reference proteome</keyword>
<dbReference type="Proteomes" id="UP000236621">
    <property type="component" value="Unassembled WGS sequence"/>
</dbReference>
<dbReference type="OrthoDB" id="2251794at2759"/>
<sequence length="174" mass="18303">MKPSSLLALGAALDATSSLSAPAIGFEVFGRGNLPGLDGVQTANAQAVIVENNRQQLGTQGCVAAITAAITESSLRILANTAVPESLRYWHDGLGSDHDSIGLFQQRVQFYTDVACNMAAACSAAQFYRGMTAVKGWQTMDVATLCQAVQRSEMPGAYKKNVGMAKSICWAVGL</sequence>